<evidence type="ECO:0000256" key="3">
    <source>
        <dbReference type="ARBA" id="ARBA00022741"/>
    </source>
</evidence>
<comment type="similarity">
    <text evidence="1">Belongs to the FGGY kinase family.</text>
</comment>
<gene>
    <name evidence="9" type="ORF">E1757_33250</name>
</gene>
<keyword evidence="6" id="KW-0684">Rhamnose metabolism</keyword>
<dbReference type="InterPro" id="IPR018484">
    <property type="entry name" value="FGGY_N"/>
</dbReference>
<keyword evidence="10" id="KW-1185">Reference proteome</keyword>
<evidence type="ECO:0000259" key="8">
    <source>
        <dbReference type="Pfam" id="PF02782"/>
    </source>
</evidence>
<organism evidence="9 10">
    <name type="scientific">Paenibacillus piri</name>
    <dbReference type="NCBI Taxonomy" id="2547395"/>
    <lineage>
        <taxon>Bacteria</taxon>
        <taxon>Bacillati</taxon>
        <taxon>Bacillota</taxon>
        <taxon>Bacilli</taxon>
        <taxon>Bacillales</taxon>
        <taxon>Paenibacillaceae</taxon>
        <taxon>Paenibacillus</taxon>
    </lineage>
</organism>
<name>A0A4R5K9I2_9BACL</name>
<dbReference type="Pfam" id="PF00370">
    <property type="entry name" value="FGGY_N"/>
    <property type="match status" value="1"/>
</dbReference>
<evidence type="ECO:0000256" key="6">
    <source>
        <dbReference type="ARBA" id="ARBA00023308"/>
    </source>
</evidence>
<evidence type="ECO:0000256" key="2">
    <source>
        <dbReference type="ARBA" id="ARBA00022679"/>
    </source>
</evidence>
<keyword evidence="5" id="KW-0067">ATP-binding</keyword>
<dbReference type="Pfam" id="PF02782">
    <property type="entry name" value="FGGY_C"/>
    <property type="match status" value="1"/>
</dbReference>
<reference evidence="9 10" key="1">
    <citation type="submission" date="2019-03" db="EMBL/GenBank/DDBJ databases">
        <title>This is whole genome sequence of Paenibacillus sp MS74 strain.</title>
        <authorList>
            <person name="Trinh H.N."/>
        </authorList>
    </citation>
    <scope>NUCLEOTIDE SEQUENCE [LARGE SCALE GENOMIC DNA]</scope>
    <source>
        <strain evidence="9 10">MS74</strain>
    </source>
</reference>
<sequence length="520" mass="56447">MSRAACAAATALAFDLGASSGRAVIGKLEPIDSGDDGDQANTGAGAPGPAVARRLTVEEVHRFPNDPVQVGRHLHWDILRLLHEIKQGIVKARHAGHHAIDSLAIDSWAVDFGLLDASGQLLSNPRHYRDHQTDGLMEEVGTLIGREPLFAKTGIQFLPFNTIYQLYALKKRGSVQLQQADKLLMIPDLLRYFLTGVMMSESTNASTTQLLNARTGEWDAGLLERLQLQASLLLPPVPAGTRAGALSAEVCAELGVPAIPVIAVGEHDTASAVAAVPAAEEHFAYLSCGTWSLLGTEVKEPVLSRQALDWNFTNEGGVNGTYRLLRNIMGLWLVQECKRAWDKAGLSLSFPQLVELAEQAEPFAAFIDPDDAGFMNPVHMPEQIQAYCSRTGQYLPQSPGETIRIVLESLALQYRVVLERTEQLAGGRRFNGLHMVGGGINNRLLCRFTANAIGRPVWAGPAEGSAIGNLVVQYMALGHISGMQEARTMIRASFPPDTYMPEQSGEWEQAYAVFRKITGV</sequence>
<dbReference type="SUPFAM" id="SSF53067">
    <property type="entry name" value="Actin-like ATPase domain"/>
    <property type="match status" value="2"/>
</dbReference>
<dbReference type="GO" id="GO:0008993">
    <property type="term" value="F:rhamnulokinase activity"/>
    <property type="evidence" value="ECO:0007669"/>
    <property type="project" value="InterPro"/>
</dbReference>
<dbReference type="Proteomes" id="UP000295636">
    <property type="component" value="Unassembled WGS sequence"/>
</dbReference>
<dbReference type="GO" id="GO:0019301">
    <property type="term" value="P:rhamnose catabolic process"/>
    <property type="evidence" value="ECO:0007669"/>
    <property type="project" value="InterPro"/>
</dbReference>
<evidence type="ECO:0000259" key="7">
    <source>
        <dbReference type="Pfam" id="PF00370"/>
    </source>
</evidence>
<dbReference type="CDD" id="cd07771">
    <property type="entry name" value="ASKHA_NBD_FGGY_RhaB-like"/>
    <property type="match status" value="1"/>
</dbReference>
<dbReference type="InterPro" id="IPR043129">
    <property type="entry name" value="ATPase_NBD"/>
</dbReference>
<keyword evidence="2" id="KW-0808">Transferase</keyword>
<evidence type="ECO:0000313" key="10">
    <source>
        <dbReference type="Proteomes" id="UP000295636"/>
    </source>
</evidence>
<proteinExistence type="inferred from homology"/>
<dbReference type="InterPro" id="IPR013449">
    <property type="entry name" value="Rhamnulokinase"/>
</dbReference>
<evidence type="ECO:0000256" key="1">
    <source>
        <dbReference type="ARBA" id="ARBA00009156"/>
    </source>
</evidence>
<feature type="domain" description="Carbohydrate kinase FGGY N-terminal" evidence="7">
    <location>
        <begin position="76"/>
        <end position="273"/>
    </location>
</feature>
<dbReference type="InterPro" id="IPR018485">
    <property type="entry name" value="FGGY_C"/>
</dbReference>
<dbReference type="PANTHER" id="PTHR43095">
    <property type="entry name" value="SUGAR KINASE"/>
    <property type="match status" value="1"/>
</dbReference>
<dbReference type="EMBL" id="SMRT01000029">
    <property type="protein sequence ID" value="TDF91245.1"/>
    <property type="molecule type" value="Genomic_DNA"/>
</dbReference>
<comment type="caution">
    <text evidence="9">The sequence shown here is derived from an EMBL/GenBank/DDBJ whole genome shotgun (WGS) entry which is preliminary data.</text>
</comment>
<keyword evidence="4 9" id="KW-0418">Kinase</keyword>
<keyword evidence="3" id="KW-0547">Nucleotide-binding</keyword>
<evidence type="ECO:0000256" key="4">
    <source>
        <dbReference type="ARBA" id="ARBA00022777"/>
    </source>
</evidence>
<dbReference type="AlphaFoldDB" id="A0A4R5K9I2"/>
<dbReference type="GO" id="GO:0005524">
    <property type="term" value="F:ATP binding"/>
    <property type="evidence" value="ECO:0007669"/>
    <property type="project" value="UniProtKB-KW"/>
</dbReference>
<evidence type="ECO:0000313" key="9">
    <source>
        <dbReference type="EMBL" id="TDF91245.1"/>
    </source>
</evidence>
<dbReference type="OrthoDB" id="9761504at2"/>
<feature type="domain" description="Carbohydrate kinase FGGY C-terminal" evidence="8">
    <location>
        <begin position="284"/>
        <end position="476"/>
    </location>
</feature>
<dbReference type="InterPro" id="IPR050406">
    <property type="entry name" value="FGGY_Carb_Kinase"/>
</dbReference>
<dbReference type="Gene3D" id="3.30.420.40">
    <property type="match status" value="2"/>
</dbReference>
<protein>
    <submittedName>
        <fullName evidence="9">Rhamnulokinase</fullName>
    </submittedName>
</protein>
<accession>A0A4R5K9I2</accession>
<evidence type="ECO:0000256" key="5">
    <source>
        <dbReference type="ARBA" id="ARBA00022840"/>
    </source>
</evidence>